<dbReference type="AlphaFoldDB" id="A0A167IB20"/>
<protein>
    <recommendedName>
        <fullName evidence="12">Membrane insertase YidC/Oxa/ALB C-terminal domain-containing protein</fullName>
    </recommendedName>
</protein>
<keyword evidence="3 9" id="KW-0812">Transmembrane</keyword>
<evidence type="ECO:0000256" key="8">
    <source>
        <dbReference type="ARBA" id="ARBA00023136"/>
    </source>
</evidence>
<dbReference type="STRING" id="1330018.A0A167IB20"/>
<feature type="domain" description="Membrane insertase YidC/Oxa/ALB C-terminal" evidence="12">
    <location>
        <begin position="39"/>
        <end position="249"/>
    </location>
</feature>
<name>A0A167IB20_CALVF</name>
<evidence type="ECO:0000256" key="9">
    <source>
        <dbReference type="RuleBase" id="RU003945"/>
    </source>
</evidence>
<comment type="similarity">
    <text evidence="2 9">Belongs to the OXA1/ALB3/YidC family.</text>
</comment>
<keyword evidence="14" id="KW-1185">Reference proteome</keyword>
<evidence type="ECO:0000256" key="5">
    <source>
        <dbReference type="ARBA" id="ARBA00022946"/>
    </source>
</evidence>
<evidence type="ECO:0000313" key="13">
    <source>
        <dbReference type="EMBL" id="KZO92468.1"/>
    </source>
</evidence>
<evidence type="ECO:0000256" key="6">
    <source>
        <dbReference type="ARBA" id="ARBA00022989"/>
    </source>
</evidence>
<feature type="transmembrane region" description="Helical" evidence="11">
    <location>
        <begin position="169"/>
        <end position="190"/>
    </location>
</feature>
<dbReference type="OrthoDB" id="2148490at2759"/>
<keyword evidence="8 11" id="KW-0472">Membrane</keyword>
<evidence type="ECO:0000256" key="11">
    <source>
        <dbReference type="SAM" id="Phobius"/>
    </source>
</evidence>
<reference evidence="13 14" key="1">
    <citation type="journal article" date="2016" name="Mol. Biol. Evol.">
        <title>Comparative Genomics of Early-Diverging Mushroom-Forming Fungi Provides Insights into the Origins of Lignocellulose Decay Capabilities.</title>
        <authorList>
            <person name="Nagy L.G."/>
            <person name="Riley R."/>
            <person name="Tritt A."/>
            <person name="Adam C."/>
            <person name="Daum C."/>
            <person name="Floudas D."/>
            <person name="Sun H."/>
            <person name="Yadav J.S."/>
            <person name="Pangilinan J."/>
            <person name="Larsson K.H."/>
            <person name="Matsuura K."/>
            <person name="Barry K."/>
            <person name="Labutti K."/>
            <person name="Kuo R."/>
            <person name="Ohm R.A."/>
            <person name="Bhattacharya S.S."/>
            <person name="Shirouzu T."/>
            <person name="Yoshinaga Y."/>
            <person name="Martin F.M."/>
            <person name="Grigoriev I.V."/>
            <person name="Hibbett D.S."/>
        </authorList>
    </citation>
    <scope>NUCLEOTIDE SEQUENCE [LARGE SCALE GENOMIC DNA]</scope>
    <source>
        <strain evidence="13 14">TUFC12733</strain>
    </source>
</reference>
<dbReference type="PANTHER" id="PTHR12428">
    <property type="entry name" value="OXA1"/>
    <property type="match status" value="1"/>
</dbReference>
<dbReference type="GO" id="GO:0005743">
    <property type="term" value="C:mitochondrial inner membrane"/>
    <property type="evidence" value="ECO:0007669"/>
    <property type="project" value="UniProtKB-SubCell"/>
</dbReference>
<keyword evidence="4" id="KW-0999">Mitochondrion inner membrane</keyword>
<dbReference type="Pfam" id="PF02096">
    <property type="entry name" value="60KD_IMP"/>
    <property type="match status" value="1"/>
</dbReference>
<evidence type="ECO:0000313" key="14">
    <source>
        <dbReference type="Proteomes" id="UP000076738"/>
    </source>
</evidence>
<evidence type="ECO:0000256" key="4">
    <source>
        <dbReference type="ARBA" id="ARBA00022792"/>
    </source>
</evidence>
<evidence type="ECO:0000256" key="10">
    <source>
        <dbReference type="SAM" id="MobiDB-lite"/>
    </source>
</evidence>
<feature type="transmembrane region" description="Helical" evidence="11">
    <location>
        <begin position="211"/>
        <end position="227"/>
    </location>
</feature>
<keyword evidence="6 11" id="KW-1133">Transmembrane helix</keyword>
<evidence type="ECO:0000259" key="12">
    <source>
        <dbReference type="Pfam" id="PF02096"/>
    </source>
</evidence>
<organism evidence="13 14">
    <name type="scientific">Calocera viscosa (strain TUFC12733)</name>
    <dbReference type="NCBI Taxonomy" id="1330018"/>
    <lineage>
        <taxon>Eukaryota</taxon>
        <taxon>Fungi</taxon>
        <taxon>Dikarya</taxon>
        <taxon>Basidiomycota</taxon>
        <taxon>Agaricomycotina</taxon>
        <taxon>Dacrymycetes</taxon>
        <taxon>Dacrymycetales</taxon>
        <taxon>Dacrymycetaceae</taxon>
        <taxon>Calocera</taxon>
    </lineage>
</organism>
<evidence type="ECO:0000256" key="7">
    <source>
        <dbReference type="ARBA" id="ARBA00023128"/>
    </source>
</evidence>
<dbReference type="Proteomes" id="UP000076738">
    <property type="component" value="Unassembled WGS sequence"/>
</dbReference>
<dbReference type="GO" id="GO:0032977">
    <property type="term" value="F:membrane insertase activity"/>
    <property type="evidence" value="ECO:0007669"/>
    <property type="project" value="InterPro"/>
</dbReference>
<accession>A0A167IB20</accession>
<feature type="region of interest" description="Disordered" evidence="10">
    <location>
        <begin position="328"/>
        <end position="389"/>
    </location>
</feature>
<dbReference type="PANTHER" id="PTHR12428:SF66">
    <property type="entry name" value="MITOCHONDRIAL INNER MEMBRANE PROTEIN OXA1L"/>
    <property type="match status" value="1"/>
</dbReference>
<keyword evidence="5" id="KW-0809">Transit peptide</keyword>
<feature type="transmembrane region" description="Helical" evidence="11">
    <location>
        <begin position="36"/>
        <end position="56"/>
    </location>
</feature>
<keyword evidence="7" id="KW-0496">Mitochondrion</keyword>
<gene>
    <name evidence="13" type="ORF">CALVIDRAFT_530125</name>
</gene>
<feature type="transmembrane region" description="Helical" evidence="11">
    <location>
        <begin position="112"/>
        <end position="130"/>
    </location>
</feature>
<proteinExistence type="inferred from homology"/>
<sequence length="389" mass="43923">MHFGDLSALDLGMGWTPASWAREAFEIVAATTGLPLWGSIILLTVLLRFALLPLVIPSMVNGAKLANISPEMKEIQTRIKAQLTKGDQIAANFEQRSLGLLMRQHDVKLSRSFMYPVAQALTSIACFFGFRSMALKPVPQLLEGGTLWFKDLTVEAHIFGSNIVWWAPWTWIGVDAMWGLPMIATAAMWVNAKYGGDIGGPTTMQMQNMRSIASGMVILFCFVTLTQPQAVCLYFLTNNILLLIQSFVLSLRPVRNYFEIPDRIVKEEELATTPWKWREAPAKFKGWMDNRAKIGIDAATERYAQQMAREQRRASHQPIKWIDHAESQRLAQQHAKNEKKHASAPAEAHQQVHLLERERLAKDQAAIKANRAGIKQEGRQQRPKGKHMR</sequence>
<dbReference type="InterPro" id="IPR028055">
    <property type="entry name" value="YidC/Oxa/ALB_C"/>
</dbReference>
<dbReference type="CDD" id="cd20069">
    <property type="entry name" value="5TM_Oxa1-like"/>
    <property type="match status" value="1"/>
</dbReference>
<comment type="subcellular location">
    <subcellularLocation>
        <location evidence="9">Membrane</location>
        <topology evidence="9">Multi-pass membrane protein</topology>
    </subcellularLocation>
    <subcellularLocation>
        <location evidence="1">Mitochondrion inner membrane</location>
        <topology evidence="1">Multi-pass membrane protein</topology>
    </subcellularLocation>
</comment>
<evidence type="ECO:0000256" key="2">
    <source>
        <dbReference type="ARBA" id="ARBA00009877"/>
    </source>
</evidence>
<dbReference type="InterPro" id="IPR001708">
    <property type="entry name" value="YidC/ALB3/OXA1/COX18"/>
</dbReference>
<dbReference type="EMBL" id="KV417310">
    <property type="protein sequence ID" value="KZO92468.1"/>
    <property type="molecule type" value="Genomic_DNA"/>
</dbReference>
<evidence type="ECO:0000256" key="3">
    <source>
        <dbReference type="ARBA" id="ARBA00022692"/>
    </source>
</evidence>
<dbReference type="GO" id="GO:0032979">
    <property type="term" value="P:protein insertion into mitochondrial inner membrane from matrix"/>
    <property type="evidence" value="ECO:0007669"/>
    <property type="project" value="TreeGrafter"/>
</dbReference>
<evidence type="ECO:0000256" key="1">
    <source>
        <dbReference type="ARBA" id="ARBA00004448"/>
    </source>
</evidence>